<name>A0AAD8ZVQ2_9TELE</name>
<keyword evidence="3" id="KW-1185">Reference proteome</keyword>
<protein>
    <submittedName>
        <fullName evidence="2">Uncharacterized protein</fullName>
    </submittedName>
</protein>
<dbReference type="AlphaFoldDB" id="A0AAD8ZVQ2"/>
<reference evidence="2" key="1">
    <citation type="submission" date="2023-03" db="EMBL/GenBank/DDBJ databases">
        <title>Electrophorus voltai genome.</title>
        <authorList>
            <person name="Bian C."/>
        </authorList>
    </citation>
    <scope>NUCLEOTIDE SEQUENCE</scope>
    <source>
        <strain evidence="2">CB-2022</strain>
        <tissue evidence="2">Muscle</tissue>
    </source>
</reference>
<accession>A0AAD8ZVQ2</accession>
<gene>
    <name evidence="2" type="ORF">P4O66_000061</name>
</gene>
<evidence type="ECO:0000313" key="3">
    <source>
        <dbReference type="Proteomes" id="UP001239994"/>
    </source>
</evidence>
<dbReference type="Proteomes" id="UP001239994">
    <property type="component" value="Unassembled WGS sequence"/>
</dbReference>
<dbReference type="EMBL" id="JAROKS010000001">
    <property type="protein sequence ID" value="KAK1806169.1"/>
    <property type="molecule type" value="Genomic_DNA"/>
</dbReference>
<proteinExistence type="predicted"/>
<feature type="compositionally biased region" description="Low complexity" evidence="1">
    <location>
        <begin position="49"/>
        <end position="59"/>
    </location>
</feature>
<comment type="caution">
    <text evidence="2">The sequence shown here is derived from an EMBL/GenBank/DDBJ whole genome shotgun (WGS) entry which is preliminary data.</text>
</comment>
<evidence type="ECO:0000313" key="2">
    <source>
        <dbReference type="EMBL" id="KAK1806169.1"/>
    </source>
</evidence>
<feature type="region of interest" description="Disordered" evidence="1">
    <location>
        <begin position="1"/>
        <end position="68"/>
    </location>
</feature>
<feature type="region of interest" description="Disordered" evidence="1">
    <location>
        <begin position="99"/>
        <end position="119"/>
    </location>
</feature>
<sequence length="119" mass="13562">MRSCHGNPVPGQFRSREEEEGGDHRGNEELLDPNGHQREGRGLQHHLQRQAAPTRQQRPIVNGGGAAPQIPEQCFAVAVVRWKPGGFCWHWSWDSRSPSPCGVRRGNPMRRDERGRRRI</sequence>
<feature type="compositionally biased region" description="Basic and acidic residues" evidence="1">
    <location>
        <begin position="109"/>
        <end position="119"/>
    </location>
</feature>
<organism evidence="2 3">
    <name type="scientific">Electrophorus voltai</name>
    <dbReference type="NCBI Taxonomy" id="2609070"/>
    <lineage>
        <taxon>Eukaryota</taxon>
        <taxon>Metazoa</taxon>
        <taxon>Chordata</taxon>
        <taxon>Craniata</taxon>
        <taxon>Vertebrata</taxon>
        <taxon>Euteleostomi</taxon>
        <taxon>Actinopterygii</taxon>
        <taxon>Neopterygii</taxon>
        <taxon>Teleostei</taxon>
        <taxon>Ostariophysi</taxon>
        <taxon>Gymnotiformes</taxon>
        <taxon>Gymnotoidei</taxon>
        <taxon>Gymnotidae</taxon>
        <taxon>Electrophorus</taxon>
    </lineage>
</organism>
<feature type="compositionally biased region" description="Basic and acidic residues" evidence="1">
    <location>
        <begin position="14"/>
        <end position="28"/>
    </location>
</feature>
<evidence type="ECO:0000256" key="1">
    <source>
        <dbReference type="SAM" id="MobiDB-lite"/>
    </source>
</evidence>